<organism evidence="1 2">
    <name type="scientific">Skeletonema marinoi</name>
    <dbReference type="NCBI Taxonomy" id="267567"/>
    <lineage>
        <taxon>Eukaryota</taxon>
        <taxon>Sar</taxon>
        <taxon>Stramenopiles</taxon>
        <taxon>Ochrophyta</taxon>
        <taxon>Bacillariophyta</taxon>
        <taxon>Coscinodiscophyceae</taxon>
        <taxon>Thalassiosirophycidae</taxon>
        <taxon>Thalassiosirales</taxon>
        <taxon>Skeletonemataceae</taxon>
        <taxon>Skeletonema</taxon>
        <taxon>Skeletonema marinoi-dohrnii complex</taxon>
    </lineage>
</organism>
<dbReference type="EMBL" id="JATAAI010000001">
    <property type="protein sequence ID" value="KAK1748752.1"/>
    <property type="molecule type" value="Genomic_DNA"/>
</dbReference>
<dbReference type="AlphaFoldDB" id="A0AAD9DIR7"/>
<reference evidence="1" key="1">
    <citation type="submission" date="2023-06" db="EMBL/GenBank/DDBJ databases">
        <title>Survivors Of The Sea: Transcriptome response of Skeletonema marinoi to long-term dormancy.</title>
        <authorList>
            <person name="Pinder M.I.M."/>
            <person name="Kourtchenko O."/>
            <person name="Robertson E.K."/>
            <person name="Larsson T."/>
            <person name="Maumus F."/>
            <person name="Osuna-Cruz C.M."/>
            <person name="Vancaester E."/>
            <person name="Stenow R."/>
            <person name="Vandepoele K."/>
            <person name="Ploug H."/>
            <person name="Bruchert V."/>
            <person name="Godhe A."/>
            <person name="Topel M."/>
        </authorList>
    </citation>
    <scope>NUCLEOTIDE SEQUENCE</scope>
    <source>
        <strain evidence="1">R05AC</strain>
    </source>
</reference>
<dbReference type="EC" id="6.1.1.19" evidence="1"/>
<dbReference type="Proteomes" id="UP001224775">
    <property type="component" value="Unassembled WGS sequence"/>
</dbReference>
<evidence type="ECO:0000313" key="2">
    <source>
        <dbReference type="Proteomes" id="UP001224775"/>
    </source>
</evidence>
<gene>
    <name evidence="1" type="ORF">QTG54_000691</name>
</gene>
<keyword evidence="2" id="KW-1185">Reference proteome</keyword>
<keyword evidence="1" id="KW-0436">Ligase</keyword>
<accession>A0AAD9DIR7</accession>
<protein>
    <submittedName>
        <fullName evidence="1">Arginine-tRNA ligase</fullName>
        <ecNumber evidence="1">6.1.1.19</ecNumber>
    </submittedName>
</protein>
<evidence type="ECO:0000313" key="1">
    <source>
        <dbReference type="EMBL" id="KAK1748752.1"/>
    </source>
</evidence>
<proteinExistence type="predicted"/>
<sequence>MDILIVMVPRCLCLSESQMVDSIMQLLTWLPFAIAFRWRHPMAEKRLTEFCTSLMRANRSILRWYSLLQRRRVCYRFCVVRTCSVRSCTGRRWQEICYPLWRYCEAEGSSR</sequence>
<comment type="caution">
    <text evidence="1">The sequence shown here is derived from an EMBL/GenBank/DDBJ whole genome shotgun (WGS) entry which is preliminary data.</text>
</comment>
<dbReference type="GO" id="GO:0004814">
    <property type="term" value="F:arginine-tRNA ligase activity"/>
    <property type="evidence" value="ECO:0007669"/>
    <property type="project" value="UniProtKB-EC"/>
</dbReference>
<name>A0AAD9DIR7_9STRA</name>